<reference evidence="2 3" key="1">
    <citation type="journal article" date="2018" name="Front. Plant Sci.">
        <title>Red Clover (Trifolium pratense) and Zigzag Clover (T. medium) - A Picture of Genomic Similarities and Differences.</title>
        <authorList>
            <person name="Dluhosova J."/>
            <person name="Istvanek J."/>
            <person name="Nedelnik J."/>
            <person name="Repkova J."/>
        </authorList>
    </citation>
    <scope>NUCLEOTIDE SEQUENCE [LARGE SCALE GENOMIC DNA]</scope>
    <source>
        <strain evidence="3">cv. 10/8</strain>
        <tissue evidence="2">Leaf</tissue>
    </source>
</reference>
<keyword evidence="3" id="KW-1185">Reference proteome</keyword>
<name>A0A392RT91_9FABA</name>
<sequence length="121" mass="14704">IPSSQPSPLEPVPTSVEEVDEIRATIERLEKEKEDLQWQLHQTSHERNEFKFYFEEKKKQLGKSKEMVKEVRTKKERMDDCLAGVTDEIRERNIRLDQAWKKNKDWKDLWELTLRQHREVK</sequence>
<comment type="caution">
    <text evidence="2">The sequence shown here is derived from an EMBL/GenBank/DDBJ whole genome shotgun (WGS) entry which is preliminary data.</text>
</comment>
<accession>A0A392RT91</accession>
<keyword evidence="1" id="KW-0175">Coiled coil</keyword>
<feature type="coiled-coil region" evidence="1">
    <location>
        <begin position="12"/>
        <end position="46"/>
    </location>
</feature>
<evidence type="ECO:0000256" key="1">
    <source>
        <dbReference type="SAM" id="Coils"/>
    </source>
</evidence>
<dbReference type="EMBL" id="LXQA010272720">
    <property type="protein sequence ID" value="MCI39861.1"/>
    <property type="molecule type" value="Genomic_DNA"/>
</dbReference>
<proteinExistence type="predicted"/>
<dbReference type="AlphaFoldDB" id="A0A392RT91"/>
<feature type="non-terminal residue" evidence="2">
    <location>
        <position position="121"/>
    </location>
</feature>
<dbReference type="Proteomes" id="UP000265520">
    <property type="component" value="Unassembled WGS sequence"/>
</dbReference>
<evidence type="ECO:0000313" key="3">
    <source>
        <dbReference type="Proteomes" id="UP000265520"/>
    </source>
</evidence>
<organism evidence="2 3">
    <name type="scientific">Trifolium medium</name>
    <dbReference type="NCBI Taxonomy" id="97028"/>
    <lineage>
        <taxon>Eukaryota</taxon>
        <taxon>Viridiplantae</taxon>
        <taxon>Streptophyta</taxon>
        <taxon>Embryophyta</taxon>
        <taxon>Tracheophyta</taxon>
        <taxon>Spermatophyta</taxon>
        <taxon>Magnoliopsida</taxon>
        <taxon>eudicotyledons</taxon>
        <taxon>Gunneridae</taxon>
        <taxon>Pentapetalae</taxon>
        <taxon>rosids</taxon>
        <taxon>fabids</taxon>
        <taxon>Fabales</taxon>
        <taxon>Fabaceae</taxon>
        <taxon>Papilionoideae</taxon>
        <taxon>50 kb inversion clade</taxon>
        <taxon>NPAAA clade</taxon>
        <taxon>Hologalegina</taxon>
        <taxon>IRL clade</taxon>
        <taxon>Trifolieae</taxon>
        <taxon>Trifolium</taxon>
    </lineage>
</organism>
<feature type="non-terminal residue" evidence="2">
    <location>
        <position position="1"/>
    </location>
</feature>
<protein>
    <submittedName>
        <fullName evidence="2">Uncharacterized protein</fullName>
    </submittedName>
</protein>
<evidence type="ECO:0000313" key="2">
    <source>
        <dbReference type="EMBL" id="MCI39861.1"/>
    </source>
</evidence>